<dbReference type="Pfam" id="PF02042">
    <property type="entry name" value="RWP-RK"/>
    <property type="match status" value="1"/>
</dbReference>
<evidence type="ECO:0000259" key="6">
    <source>
        <dbReference type="PROSITE" id="PS51519"/>
    </source>
</evidence>
<dbReference type="GO" id="GO:0003677">
    <property type="term" value="F:DNA binding"/>
    <property type="evidence" value="ECO:0007669"/>
    <property type="project" value="UniProtKB-KW"/>
</dbReference>
<feature type="region of interest" description="Disordered" evidence="5">
    <location>
        <begin position="432"/>
        <end position="489"/>
    </location>
</feature>
<feature type="domain" description="RWP-RK" evidence="6">
    <location>
        <begin position="476"/>
        <end position="564"/>
    </location>
</feature>
<dbReference type="PANTHER" id="PTHR32002">
    <property type="entry name" value="PROTEIN NLP8"/>
    <property type="match status" value="1"/>
</dbReference>
<accession>A0AAD5GU31</accession>
<evidence type="ECO:0000256" key="5">
    <source>
        <dbReference type="SAM" id="MobiDB-lite"/>
    </source>
</evidence>
<reference evidence="7" key="1">
    <citation type="submission" date="2022-06" db="EMBL/GenBank/DDBJ databases">
        <title>Uncovering the hologenomic basis of an extraordinary plant invasion.</title>
        <authorList>
            <person name="Bieker V.C."/>
            <person name="Martin M.D."/>
            <person name="Gilbert T."/>
            <person name="Hodgins K."/>
            <person name="Battlay P."/>
            <person name="Petersen B."/>
            <person name="Wilson J."/>
        </authorList>
    </citation>
    <scope>NUCLEOTIDE SEQUENCE</scope>
    <source>
        <strain evidence="7">AA19_3_7</strain>
        <tissue evidence="7">Leaf</tissue>
    </source>
</reference>
<keyword evidence="8" id="KW-1185">Reference proteome</keyword>
<keyword evidence="4" id="KW-0539">Nucleus</keyword>
<keyword evidence="1" id="KW-0805">Transcription regulation</keyword>
<evidence type="ECO:0000256" key="4">
    <source>
        <dbReference type="ARBA" id="ARBA00023242"/>
    </source>
</evidence>
<dbReference type="InterPro" id="IPR055081">
    <property type="entry name" value="NLP1-9_GAF"/>
</dbReference>
<feature type="non-terminal residue" evidence="7">
    <location>
        <position position="1"/>
    </location>
</feature>
<evidence type="ECO:0000313" key="7">
    <source>
        <dbReference type="EMBL" id="KAI7753264.1"/>
    </source>
</evidence>
<comment type="caution">
    <text evidence="7">The sequence shown here is derived from an EMBL/GenBank/DDBJ whole genome shotgun (WGS) entry which is preliminary data.</text>
</comment>
<dbReference type="PANTHER" id="PTHR32002:SF35">
    <property type="entry name" value="PROTEIN NLP6"/>
    <property type="match status" value="1"/>
</dbReference>
<dbReference type="EMBL" id="JAMZMK010005492">
    <property type="protein sequence ID" value="KAI7753264.1"/>
    <property type="molecule type" value="Genomic_DNA"/>
</dbReference>
<name>A0AAD5GU31_AMBAR</name>
<proteinExistence type="predicted"/>
<dbReference type="InterPro" id="IPR045012">
    <property type="entry name" value="NLP"/>
</dbReference>
<dbReference type="AlphaFoldDB" id="A0AAD5GU31"/>
<sequence>MSREVSCELVERSNDSSDVLDTLKSRYLCAHEPLPPSATATPDDRRYLSPLWVFEDREVEEPEPESPLPHSFSNLMVDQSIIDAHMIKEKITSVLKDLRFREERVLVQFWSPIAVQKRWLLKTWDQPFGLGLADEELYLYRKRSELCPIVANLEHRESIGSPGRVYVHKLPEWSLDVHGVLEIVTSSSYVDFAFEVEEVSRALKTQNLKSPNVFEDPSFSFRQIADERRQCELDEIHKLLKTVCDTHNLPLAQTWAPSGYSSYVANSENLEQSCSSFNTSCIGKVCISTVGLPFYIRDVNSWEFHVACRERHLGKYQGVVGRSLSSCGIWFCKDVTELDEDDYPLVHIARSSGLTGCLAIYFKSLESDAEYLIEFFIPAHSADETDLRNLMGTVKQQIKNSSWMQLDITSPPQVIGGVPFIWDFASPPSPVNLLTEKGEAPPPESENMENEPSNSAPAGTSQSLVPYSESKIEDFDIDPGKRRRKRKRTDRMISYDEISKYFGKTMDEAAYILKVSRSTLKRICRSQGIPRWPYKNGPDKNDADTFMKSDQTVGVFTSEGAPTSVFGASNEPFGGTTYITRDHAFLTENGKHSSTHVPHQQEQATLPDELVQPKTAISGKFFETVENHVTIKATYR</sequence>
<protein>
    <recommendedName>
        <fullName evidence="6">RWP-RK domain-containing protein</fullName>
    </recommendedName>
</protein>
<evidence type="ECO:0000256" key="1">
    <source>
        <dbReference type="ARBA" id="ARBA00023015"/>
    </source>
</evidence>
<dbReference type="Pfam" id="PF22922">
    <property type="entry name" value="GAF_NLP"/>
    <property type="match status" value="1"/>
</dbReference>
<evidence type="ECO:0000256" key="3">
    <source>
        <dbReference type="ARBA" id="ARBA00023163"/>
    </source>
</evidence>
<feature type="compositionally biased region" description="Basic and acidic residues" evidence="5">
    <location>
        <begin position="470"/>
        <end position="480"/>
    </location>
</feature>
<dbReference type="InterPro" id="IPR003035">
    <property type="entry name" value="RWP-RK_dom"/>
</dbReference>
<evidence type="ECO:0000256" key="2">
    <source>
        <dbReference type="ARBA" id="ARBA00023125"/>
    </source>
</evidence>
<gene>
    <name evidence="7" type="ORF">M8C21_001179</name>
</gene>
<keyword evidence="3" id="KW-0804">Transcription</keyword>
<dbReference type="GO" id="GO:0003700">
    <property type="term" value="F:DNA-binding transcription factor activity"/>
    <property type="evidence" value="ECO:0007669"/>
    <property type="project" value="InterPro"/>
</dbReference>
<organism evidence="7 8">
    <name type="scientific">Ambrosia artemisiifolia</name>
    <name type="common">Common ragweed</name>
    <dbReference type="NCBI Taxonomy" id="4212"/>
    <lineage>
        <taxon>Eukaryota</taxon>
        <taxon>Viridiplantae</taxon>
        <taxon>Streptophyta</taxon>
        <taxon>Embryophyta</taxon>
        <taxon>Tracheophyta</taxon>
        <taxon>Spermatophyta</taxon>
        <taxon>Magnoliopsida</taxon>
        <taxon>eudicotyledons</taxon>
        <taxon>Gunneridae</taxon>
        <taxon>Pentapetalae</taxon>
        <taxon>asterids</taxon>
        <taxon>campanulids</taxon>
        <taxon>Asterales</taxon>
        <taxon>Asteraceae</taxon>
        <taxon>Asteroideae</taxon>
        <taxon>Heliantheae alliance</taxon>
        <taxon>Heliantheae</taxon>
        <taxon>Ambrosia</taxon>
    </lineage>
</organism>
<keyword evidence="2" id="KW-0238">DNA-binding</keyword>
<evidence type="ECO:0000313" key="8">
    <source>
        <dbReference type="Proteomes" id="UP001206925"/>
    </source>
</evidence>
<dbReference type="Proteomes" id="UP001206925">
    <property type="component" value="Unassembled WGS sequence"/>
</dbReference>
<dbReference type="PROSITE" id="PS51519">
    <property type="entry name" value="RWP_RK"/>
    <property type="match status" value="1"/>
</dbReference>